<keyword evidence="8" id="KW-1185">Reference proteome</keyword>
<name>A0AAQ4DJ23_AMBAM</name>
<comment type="similarity">
    <text evidence="2 6">Belongs to the CTL (choline transporter-like) family.</text>
</comment>
<organism evidence="7 8">
    <name type="scientific">Amblyomma americanum</name>
    <name type="common">Lone star tick</name>
    <dbReference type="NCBI Taxonomy" id="6943"/>
    <lineage>
        <taxon>Eukaryota</taxon>
        <taxon>Metazoa</taxon>
        <taxon>Ecdysozoa</taxon>
        <taxon>Arthropoda</taxon>
        <taxon>Chelicerata</taxon>
        <taxon>Arachnida</taxon>
        <taxon>Acari</taxon>
        <taxon>Parasitiformes</taxon>
        <taxon>Ixodida</taxon>
        <taxon>Ixodoidea</taxon>
        <taxon>Ixodidae</taxon>
        <taxon>Amblyomminae</taxon>
        <taxon>Amblyomma</taxon>
    </lineage>
</organism>
<dbReference type="PANTHER" id="PTHR12385:SF96">
    <property type="entry name" value="CHOLINE TRANSPORTER-LIKE PROTEIN"/>
    <property type="match status" value="1"/>
</dbReference>
<keyword evidence="3 6" id="KW-0812">Transmembrane</keyword>
<evidence type="ECO:0000256" key="4">
    <source>
        <dbReference type="ARBA" id="ARBA00022989"/>
    </source>
</evidence>
<comment type="caution">
    <text evidence="6">Lacks conserved residue(s) required for the propagation of feature annotation.</text>
</comment>
<dbReference type="Pfam" id="PF04515">
    <property type="entry name" value="Choline_transpo"/>
    <property type="match status" value="1"/>
</dbReference>
<keyword evidence="5 6" id="KW-0472">Membrane</keyword>
<gene>
    <name evidence="7" type="ORF">V5799_026273</name>
</gene>
<evidence type="ECO:0000256" key="2">
    <source>
        <dbReference type="ARBA" id="ARBA00007168"/>
    </source>
</evidence>
<evidence type="ECO:0000256" key="3">
    <source>
        <dbReference type="ARBA" id="ARBA00022692"/>
    </source>
</evidence>
<sequence length="318" mass="34238">MPGLLLQPAWTLSFCAATAAAGAVAMLILLTAGDPVAAKGEEEVLLLRQDSLLRFGPWYLALALFWILQLAVSCQAVVVAGAAAHWYFDRGRCPRWGAPCASVWRLVRYHLGSVVLGSLLEALARMLRLACRLAGRRCRRQGKAACCLCACACRMLRRAQVPQQERLDTARRASALCLLSWAAAARGYGLCRAAREAWQLLSRNALRVATVNCVGDFVLLLAKGAVVAGTVLVGHRLIQDKSGQLSWGEWAPLCTAGLGALLVAHCFLSVYEMTLDTIFICFCRQCEDAQRGGAPAMPPALAAFVEKSGEVAPPTSRQ</sequence>
<dbReference type="EMBL" id="JARKHS020030086">
    <property type="protein sequence ID" value="KAK8762463.1"/>
    <property type="molecule type" value="Genomic_DNA"/>
</dbReference>
<evidence type="ECO:0000256" key="6">
    <source>
        <dbReference type="RuleBase" id="RU368066"/>
    </source>
</evidence>
<dbReference type="GO" id="GO:0022857">
    <property type="term" value="F:transmembrane transporter activity"/>
    <property type="evidence" value="ECO:0007669"/>
    <property type="project" value="UniProtKB-UniRule"/>
</dbReference>
<protein>
    <recommendedName>
        <fullName evidence="6">Choline transporter-like protein</fullName>
    </recommendedName>
</protein>
<reference evidence="7 8" key="1">
    <citation type="journal article" date="2023" name="Arcadia Sci">
        <title>De novo assembly of a long-read Amblyomma americanum tick genome.</title>
        <authorList>
            <person name="Chou S."/>
            <person name="Poskanzer K.E."/>
            <person name="Rollins M."/>
            <person name="Thuy-Boun P.S."/>
        </authorList>
    </citation>
    <scope>NUCLEOTIDE SEQUENCE [LARGE SCALE GENOMIC DNA]</scope>
    <source>
        <strain evidence="7">F_SG_1</strain>
        <tissue evidence="7">Salivary glands</tissue>
    </source>
</reference>
<evidence type="ECO:0000313" key="7">
    <source>
        <dbReference type="EMBL" id="KAK8762463.1"/>
    </source>
</evidence>
<comment type="subcellular location">
    <subcellularLocation>
        <location evidence="6">Cell membrane</location>
        <topology evidence="6">Multi-pass membrane protein</topology>
    </subcellularLocation>
    <subcellularLocation>
        <location evidence="1">Membrane</location>
        <topology evidence="1">Multi-pass membrane protein</topology>
    </subcellularLocation>
</comment>
<evidence type="ECO:0000313" key="8">
    <source>
        <dbReference type="Proteomes" id="UP001321473"/>
    </source>
</evidence>
<dbReference type="Proteomes" id="UP001321473">
    <property type="component" value="Unassembled WGS sequence"/>
</dbReference>
<proteinExistence type="inferred from homology"/>
<evidence type="ECO:0000256" key="5">
    <source>
        <dbReference type="ARBA" id="ARBA00023136"/>
    </source>
</evidence>
<dbReference type="AlphaFoldDB" id="A0AAQ4DJ23"/>
<dbReference type="PANTHER" id="PTHR12385">
    <property type="entry name" value="CHOLINE TRANSPORTER-LIKE (SLC FAMILY 44)"/>
    <property type="match status" value="1"/>
</dbReference>
<evidence type="ECO:0000256" key="1">
    <source>
        <dbReference type="ARBA" id="ARBA00004141"/>
    </source>
</evidence>
<keyword evidence="4 6" id="KW-1133">Transmembrane helix</keyword>
<comment type="function">
    <text evidence="6">Choline transporter.</text>
</comment>
<feature type="transmembrane region" description="Helical" evidence="6">
    <location>
        <begin position="57"/>
        <end position="88"/>
    </location>
</feature>
<comment type="caution">
    <text evidence="7">The sequence shown here is derived from an EMBL/GenBank/DDBJ whole genome shotgun (WGS) entry which is preliminary data.</text>
</comment>
<feature type="transmembrane region" description="Helical" evidence="6">
    <location>
        <begin position="217"/>
        <end position="238"/>
    </location>
</feature>
<accession>A0AAQ4DJ23</accession>
<dbReference type="GO" id="GO:0005886">
    <property type="term" value="C:plasma membrane"/>
    <property type="evidence" value="ECO:0007669"/>
    <property type="project" value="UniProtKB-SubCell"/>
</dbReference>
<feature type="transmembrane region" description="Helical" evidence="6">
    <location>
        <begin position="250"/>
        <end position="271"/>
    </location>
</feature>
<dbReference type="InterPro" id="IPR007603">
    <property type="entry name" value="Choline_transptr-like"/>
</dbReference>